<evidence type="ECO:0008006" key="9">
    <source>
        <dbReference type="Google" id="ProtNLM"/>
    </source>
</evidence>
<dbReference type="PANTHER" id="PTHR22945:SF40">
    <property type="entry name" value="SERPENTINE RECEPTOR, CLASS D (DELTA)-RELATED"/>
    <property type="match status" value="1"/>
</dbReference>
<feature type="transmembrane region" description="Helical" evidence="6">
    <location>
        <begin position="42"/>
        <end position="62"/>
    </location>
</feature>
<dbReference type="InterPro" id="IPR050920">
    <property type="entry name" value="Nematode_rcpt-like_delta"/>
</dbReference>
<dbReference type="Gene3D" id="1.20.1070.10">
    <property type="entry name" value="Rhodopsin 7-helix transmembrane proteins"/>
    <property type="match status" value="1"/>
</dbReference>
<evidence type="ECO:0000256" key="1">
    <source>
        <dbReference type="ARBA" id="ARBA00004141"/>
    </source>
</evidence>
<dbReference type="OrthoDB" id="5793097at2759"/>
<evidence type="ECO:0000256" key="3">
    <source>
        <dbReference type="ARBA" id="ARBA00022692"/>
    </source>
</evidence>
<keyword evidence="5 6" id="KW-0472">Membrane</keyword>
<keyword evidence="4 6" id="KW-1133">Transmembrane helix</keyword>
<comment type="caution">
    <text evidence="7">The sequence shown here is derived from an EMBL/GenBank/DDBJ whole genome shotgun (WGS) entry which is preliminary data.</text>
</comment>
<protein>
    <recommendedName>
        <fullName evidence="9">G-protein coupled receptors family 1 profile domain-containing protein</fullName>
    </recommendedName>
</protein>
<feature type="transmembrane region" description="Helical" evidence="6">
    <location>
        <begin position="100"/>
        <end position="117"/>
    </location>
</feature>
<dbReference type="InterPro" id="IPR019421">
    <property type="entry name" value="7TM_GPCR_serpentine_rcpt_Srd"/>
</dbReference>
<accession>A0A9P1IWJ8</accession>
<evidence type="ECO:0000313" key="8">
    <source>
        <dbReference type="Proteomes" id="UP001152747"/>
    </source>
</evidence>
<comment type="similarity">
    <text evidence="2">Belongs to the nematode receptor-like protein srd family.</text>
</comment>
<dbReference type="PANTHER" id="PTHR22945">
    <property type="entry name" value="SERPENTINE RECEPTOR, CLASS D DELTA"/>
    <property type="match status" value="1"/>
</dbReference>
<evidence type="ECO:0000256" key="2">
    <source>
        <dbReference type="ARBA" id="ARBA00009166"/>
    </source>
</evidence>
<reference evidence="7" key="1">
    <citation type="submission" date="2022-11" db="EMBL/GenBank/DDBJ databases">
        <authorList>
            <person name="Kikuchi T."/>
        </authorList>
    </citation>
    <scope>NUCLEOTIDE SEQUENCE</scope>
    <source>
        <strain evidence="7">PS1010</strain>
    </source>
</reference>
<sequence length="156" mass="18100">MELFLKYFFHIFHGIAGFFGILLNLILLYVSITKSPSTIKTYSFLIVNFGITDLAAAILSVFIEQRVIPIDRTLVHVSYGPCIYFGPQYCYAGYSMMLHFFMHSQWCLLLSFCYRLFVLKNSTPKARRLFGVIFLVYIPSFIQFVSKEQFIARGLN</sequence>
<keyword evidence="8" id="KW-1185">Reference proteome</keyword>
<gene>
    <name evidence="7" type="ORF">CAMP_LOCUS14678</name>
</gene>
<dbReference type="GO" id="GO:0016020">
    <property type="term" value="C:membrane"/>
    <property type="evidence" value="ECO:0007669"/>
    <property type="project" value="UniProtKB-SubCell"/>
</dbReference>
<evidence type="ECO:0000256" key="6">
    <source>
        <dbReference type="SAM" id="Phobius"/>
    </source>
</evidence>
<comment type="subcellular location">
    <subcellularLocation>
        <location evidence="1">Membrane</location>
        <topology evidence="1">Multi-pass membrane protein</topology>
    </subcellularLocation>
</comment>
<evidence type="ECO:0000256" key="5">
    <source>
        <dbReference type="ARBA" id="ARBA00023136"/>
    </source>
</evidence>
<dbReference type="AlphaFoldDB" id="A0A9P1IWJ8"/>
<dbReference type="Proteomes" id="UP001152747">
    <property type="component" value="Unassembled WGS sequence"/>
</dbReference>
<name>A0A9P1IWJ8_9PELO</name>
<dbReference type="EMBL" id="CANHGI010000005">
    <property type="protein sequence ID" value="CAI5452041.1"/>
    <property type="molecule type" value="Genomic_DNA"/>
</dbReference>
<dbReference type="Pfam" id="PF10317">
    <property type="entry name" value="7TM_GPCR_Srd"/>
    <property type="match status" value="1"/>
</dbReference>
<keyword evidence="3 6" id="KW-0812">Transmembrane</keyword>
<evidence type="ECO:0000313" key="7">
    <source>
        <dbReference type="EMBL" id="CAI5452041.1"/>
    </source>
</evidence>
<feature type="transmembrane region" description="Helical" evidence="6">
    <location>
        <begin position="129"/>
        <end position="146"/>
    </location>
</feature>
<dbReference type="SUPFAM" id="SSF81321">
    <property type="entry name" value="Family A G protein-coupled receptor-like"/>
    <property type="match status" value="1"/>
</dbReference>
<proteinExistence type="inferred from homology"/>
<organism evidence="7 8">
    <name type="scientific">Caenorhabditis angaria</name>
    <dbReference type="NCBI Taxonomy" id="860376"/>
    <lineage>
        <taxon>Eukaryota</taxon>
        <taxon>Metazoa</taxon>
        <taxon>Ecdysozoa</taxon>
        <taxon>Nematoda</taxon>
        <taxon>Chromadorea</taxon>
        <taxon>Rhabditida</taxon>
        <taxon>Rhabditina</taxon>
        <taxon>Rhabditomorpha</taxon>
        <taxon>Rhabditoidea</taxon>
        <taxon>Rhabditidae</taxon>
        <taxon>Peloderinae</taxon>
        <taxon>Caenorhabditis</taxon>
    </lineage>
</organism>
<feature type="transmembrane region" description="Helical" evidence="6">
    <location>
        <begin position="7"/>
        <end position="30"/>
    </location>
</feature>
<evidence type="ECO:0000256" key="4">
    <source>
        <dbReference type="ARBA" id="ARBA00022989"/>
    </source>
</evidence>